<evidence type="ECO:0000313" key="2">
    <source>
        <dbReference type="Proteomes" id="UP000002640"/>
    </source>
</evidence>
<dbReference type="KEGG" id="psoj:PHYSODRAFT_306245"/>
<gene>
    <name evidence="1" type="ORF">PHYSODRAFT_306245</name>
</gene>
<dbReference type="RefSeq" id="XP_009536411.1">
    <property type="nucleotide sequence ID" value="XM_009538116.1"/>
</dbReference>
<protein>
    <submittedName>
        <fullName evidence="1">Uncharacterized protein</fullName>
    </submittedName>
</protein>
<proteinExistence type="predicted"/>
<organism evidence="1 2">
    <name type="scientific">Phytophthora sojae (strain P6497)</name>
    <name type="common">Soybean stem and root rot agent</name>
    <name type="synonym">Phytophthora megasperma f. sp. glycines</name>
    <dbReference type="NCBI Taxonomy" id="1094619"/>
    <lineage>
        <taxon>Eukaryota</taxon>
        <taxon>Sar</taxon>
        <taxon>Stramenopiles</taxon>
        <taxon>Oomycota</taxon>
        <taxon>Peronosporomycetes</taxon>
        <taxon>Peronosporales</taxon>
        <taxon>Peronosporaceae</taxon>
        <taxon>Phytophthora</taxon>
    </lineage>
</organism>
<dbReference type="EMBL" id="JH159161">
    <property type="protein sequence ID" value="EGZ08239.1"/>
    <property type="molecule type" value="Genomic_DNA"/>
</dbReference>
<dbReference type="OMA" id="MEAFISI"/>
<evidence type="ECO:0000313" key="1">
    <source>
        <dbReference type="EMBL" id="EGZ08239.1"/>
    </source>
</evidence>
<keyword evidence="2" id="KW-1185">Reference proteome</keyword>
<dbReference type="GeneID" id="20642686"/>
<dbReference type="AlphaFoldDB" id="G5A8L3"/>
<reference evidence="1 2" key="1">
    <citation type="journal article" date="2006" name="Science">
        <title>Phytophthora genome sequences uncover evolutionary origins and mechanisms of pathogenesis.</title>
        <authorList>
            <person name="Tyler B.M."/>
            <person name="Tripathy S."/>
            <person name="Zhang X."/>
            <person name="Dehal P."/>
            <person name="Jiang R.H."/>
            <person name="Aerts A."/>
            <person name="Arredondo F.D."/>
            <person name="Baxter L."/>
            <person name="Bensasson D."/>
            <person name="Beynon J.L."/>
            <person name="Chapman J."/>
            <person name="Damasceno C.M."/>
            <person name="Dorrance A.E."/>
            <person name="Dou D."/>
            <person name="Dickerman A.W."/>
            <person name="Dubchak I.L."/>
            <person name="Garbelotto M."/>
            <person name="Gijzen M."/>
            <person name="Gordon S.G."/>
            <person name="Govers F."/>
            <person name="Grunwald N.J."/>
            <person name="Huang W."/>
            <person name="Ivors K.L."/>
            <person name="Jones R.W."/>
            <person name="Kamoun S."/>
            <person name="Krampis K."/>
            <person name="Lamour K.H."/>
            <person name="Lee M.K."/>
            <person name="McDonald W.H."/>
            <person name="Medina M."/>
            <person name="Meijer H.J."/>
            <person name="Nordberg E.K."/>
            <person name="Maclean D.J."/>
            <person name="Ospina-Giraldo M.D."/>
            <person name="Morris P.F."/>
            <person name="Phuntumart V."/>
            <person name="Putnam N.H."/>
            <person name="Rash S."/>
            <person name="Rose J.K."/>
            <person name="Sakihama Y."/>
            <person name="Salamov A.A."/>
            <person name="Savidor A."/>
            <person name="Scheuring C.F."/>
            <person name="Smith B.M."/>
            <person name="Sobral B.W."/>
            <person name="Terry A."/>
            <person name="Torto-Alalibo T.A."/>
            <person name="Win J."/>
            <person name="Xu Z."/>
            <person name="Zhang H."/>
            <person name="Grigoriev I.V."/>
            <person name="Rokhsar D.S."/>
            <person name="Boore J.L."/>
        </authorList>
    </citation>
    <scope>NUCLEOTIDE SEQUENCE [LARGE SCALE GENOMIC DNA]</scope>
    <source>
        <strain evidence="1 2">P6497</strain>
    </source>
</reference>
<sequence length="180" mass="20172">MSMMLSNPLVPVHFSLIDSLREDAFAATLKFGRLMWCIFDNERRPRQRAYTGYHVDTPSSDTSPPQTLGSVDLHCDFNTSSTFEAMCSAICSAMVTNQSTKKLCMYISMPADRINNAECVRKWKWLTYAFFSNRARQSSALESLVLAFHDSLAVEYAEAFASILTSDHPDEDLCGCPSPT</sequence>
<dbReference type="InParanoid" id="G5A8L3"/>
<dbReference type="Proteomes" id="UP000002640">
    <property type="component" value="Unassembled WGS sequence"/>
</dbReference>
<name>G5A8L3_PHYSP</name>
<accession>G5A8L3</accession>